<dbReference type="AlphaFoldDB" id="A0A0M3KAB6"/>
<feature type="chain" id="PRO_5043121377" evidence="2">
    <location>
        <begin position="16"/>
        <end position="350"/>
    </location>
</feature>
<evidence type="ECO:0000313" key="5">
    <source>
        <dbReference type="WBParaSite" id="ASIM_0001791201-mRNA-1"/>
    </source>
</evidence>
<organism evidence="5">
    <name type="scientific">Anisakis simplex</name>
    <name type="common">Herring worm</name>
    <dbReference type="NCBI Taxonomy" id="6269"/>
    <lineage>
        <taxon>Eukaryota</taxon>
        <taxon>Metazoa</taxon>
        <taxon>Ecdysozoa</taxon>
        <taxon>Nematoda</taxon>
        <taxon>Chromadorea</taxon>
        <taxon>Rhabditida</taxon>
        <taxon>Spirurina</taxon>
        <taxon>Ascaridomorpha</taxon>
        <taxon>Ascaridoidea</taxon>
        <taxon>Anisakidae</taxon>
        <taxon>Anisakis</taxon>
        <taxon>Anisakis simplex complex</taxon>
    </lineage>
</organism>
<dbReference type="EMBL" id="UYRR01033981">
    <property type="protein sequence ID" value="VDK60084.1"/>
    <property type="molecule type" value="Genomic_DNA"/>
</dbReference>
<feature type="compositionally biased region" description="Basic and acidic residues" evidence="1">
    <location>
        <begin position="96"/>
        <end position="121"/>
    </location>
</feature>
<evidence type="ECO:0000313" key="3">
    <source>
        <dbReference type="EMBL" id="VDK60084.1"/>
    </source>
</evidence>
<keyword evidence="2" id="KW-0732">Signal</keyword>
<proteinExistence type="predicted"/>
<feature type="compositionally biased region" description="Basic and acidic residues" evidence="1">
    <location>
        <begin position="160"/>
        <end position="178"/>
    </location>
</feature>
<reference evidence="3 4" key="2">
    <citation type="submission" date="2018-11" db="EMBL/GenBank/DDBJ databases">
        <authorList>
            <consortium name="Pathogen Informatics"/>
        </authorList>
    </citation>
    <scope>NUCLEOTIDE SEQUENCE [LARGE SCALE GENOMIC DNA]</scope>
</reference>
<feature type="compositionally biased region" description="Basic and acidic residues" evidence="1">
    <location>
        <begin position="221"/>
        <end position="235"/>
    </location>
</feature>
<protein>
    <submittedName>
        <fullName evidence="5">Kinectin</fullName>
    </submittedName>
</protein>
<feature type="compositionally biased region" description="Basic and acidic residues" evidence="1">
    <location>
        <begin position="243"/>
        <end position="264"/>
    </location>
</feature>
<feature type="region of interest" description="Disordered" evidence="1">
    <location>
        <begin position="39"/>
        <end position="274"/>
    </location>
</feature>
<gene>
    <name evidence="3" type="ORF">ASIM_LOCUS17314</name>
</gene>
<feature type="compositionally biased region" description="Basic and acidic residues" evidence="1">
    <location>
        <begin position="142"/>
        <end position="153"/>
    </location>
</feature>
<dbReference type="WBParaSite" id="ASIM_0001791201-mRNA-1">
    <property type="protein sequence ID" value="ASIM_0001791201-mRNA-1"/>
    <property type="gene ID" value="ASIM_0001791201"/>
</dbReference>
<feature type="compositionally biased region" description="Basic and acidic residues" evidence="1">
    <location>
        <begin position="56"/>
        <end position="75"/>
    </location>
</feature>
<dbReference type="Proteomes" id="UP000267096">
    <property type="component" value="Unassembled WGS sequence"/>
</dbReference>
<evidence type="ECO:0000256" key="1">
    <source>
        <dbReference type="SAM" id="MobiDB-lite"/>
    </source>
</evidence>
<evidence type="ECO:0000256" key="2">
    <source>
        <dbReference type="SAM" id="SignalP"/>
    </source>
</evidence>
<evidence type="ECO:0000313" key="4">
    <source>
        <dbReference type="Proteomes" id="UP000267096"/>
    </source>
</evidence>
<name>A0A0M3KAB6_ANISI</name>
<reference evidence="5" key="1">
    <citation type="submission" date="2017-02" db="UniProtKB">
        <authorList>
            <consortium name="WormBaseParasite"/>
        </authorList>
    </citation>
    <scope>IDENTIFICATION</scope>
</reference>
<feature type="compositionally biased region" description="Basic residues" evidence="1">
    <location>
        <begin position="44"/>
        <end position="55"/>
    </location>
</feature>
<accession>A0A0M3KAB6</accession>
<sequence length="350" mass="39424">MGILALFFVLVSLAAFKMLTKETTFEDVYGENAMRLFAEEKTGKQKTTKSTKSKAKNADKKKDHAQEKEKKRTSDSELQTKTVERKSEEPQQIVLEHAKPEKMADAKNVKQPDEENVKIVDEMPVLQQEMPKHTKKKNKNKQHQEAEETKAVERNTPPPSHEKQNVVDEPEVAVKVEVKATQQSQKKSASPAVAEVAGTEETSSASAEGVEKKAKKKRARRAEEQLHEVGTKEEMQPLMSTEPIKEQKQQVLAAKEEKKPEKEKPKPKKPAISVRDITVDKLHTRLSAVDDLEPEYLSFLAAYFSDTGALKTKLTDENATLRREVADKTKLAHQVVSDAQKKDSEIAHLK</sequence>
<keyword evidence="4" id="KW-1185">Reference proteome</keyword>
<dbReference type="OrthoDB" id="5872549at2759"/>
<feature type="signal peptide" evidence="2">
    <location>
        <begin position="1"/>
        <end position="15"/>
    </location>
</feature>